<name>A0A846H930_9CYAN</name>
<protein>
    <submittedName>
        <fullName evidence="2">Uncharacterized protein</fullName>
    </submittedName>
</protein>
<feature type="transmembrane region" description="Helical" evidence="1">
    <location>
        <begin position="20"/>
        <end position="48"/>
    </location>
</feature>
<organism evidence="2 3">
    <name type="scientific">Hassallia byssoidea VB512170</name>
    <dbReference type="NCBI Taxonomy" id="1304833"/>
    <lineage>
        <taxon>Bacteria</taxon>
        <taxon>Bacillati</taxon>
        <taxon>Cyanobacteriota</taxon>
        <taxon>Cyanophyceae</taxon>
        <taxon>Nostocales</taxon>
        <taxon>Tolypothrichaceae</taxon>
        <taxon>Hassallia</taxon>
    </lineage>
</organism>
<gene>
    <name evidence="2" type="ORF">PI95_011755</name>
</gene>
<reference evidence="2 3" key="1">
    <citation type="journal article" date="2015" name="Genome Announc.">
        <title>Draft Genome Sequence of Cyanobacterium Hassallia byssoidea Strain VB512170, Isolated from Monuments in India.</title>
        <authorList>
            <person name="Singh D."/>
            <person name="Chandrababunaidu M.M."/>
            <person name="Panda A."/>
            <person name="Sen D."/>
            <person name="Bhattacharyya S."/>
            <person name="Adhikary S.P."/>
            <person name="Tripathy S."/>
        </authorList>
    </citation>
    <scope>NUCLEOTIDE SEQUENCE [LARGE SCALE GENOMIC DNA]</scope>
    <source>
        <strain evidence="2 3">VB512170</strain>
    </source>
</reference>
<keyword evidence="1" id="KW-1133">Transmembrane helix</keyword>
<accession>A0A846H930</accession>
<keyword evidence="1" id="KW-0472">Membrane</keyword>
<proteinExistence type="predicted"/>
<evidence type="ECO:0000313" key="2">
    <source>
        <dbReference type="EMBL" id="NEU73219.1"/>
    </source>
</evidence>
<dbReference type="EMBL" id="JTCM02000020">
    <property type="protein sequence ID" value="NEU73219.1"/>
    <property type="molecule type" value="Genomic_DNA"/>
</dbReference>
<keyword evidence="3" id="KW-1185">Reference proteome</keyword>
<evidence type="ECO:0000256" key="1">
    <source>
        <dbReference type="SAM" id="Phobius"/>
    </source>
</evidence>
<dbReference type="AlphaFoldDB" id="A0A846H930"/>
<sequence>MRDRLSIKQGKFQLSTRAKITLFAALVAVLPTSGFCTASLILSLNYVATTADISHPTSIPWLTDKSQCQRTHRIWRDNKCWDYEHNPMF</sequence>
<keyword evidence="1" id="KW-0812">Transmembrane</keyword>
<dbReference type="Proteomes" id="UP000031549">
    <property type="component" value="Unassembled WGS sequence"/>
</dbReference>
<comment type="caution">
    <text evidence="2">The sequence shown here is derived from an EMBL/GenBank/DDBJ whole genome shotgun (WGS) entry which is preliminary data.</text>
</comment>
<evidence type="ECO:0000313" key="3">
    <source>
        <dbReference type="Proteomes" id="UP000031549"/>
    </source>
</evidence>